<keyword evidence="3 4" id="KW-0145">Chemotaxis</keyword>
<dbReference type="GO" id="GO:0005737">
    <property type="term" value="C:cytoplasm"/>
    <property type="evidence" value="ECO:0007669"/>
    <property type="project" value="UniProtKB-SubCell"/>
</dbReference>
<dbReference type="GO" id="GO:0008984">
    <property type="term" value="F:protein-glutamate methylesterase activity"/>
    <property type="evidence" value="ECO:0007669"/>
    <property type="project" value="UniProtKB-UniRule"/>
</dbReference>
<dbReference type="NCBIfam" id="NF001965">
    <property type="entry name" value="PRK00742.1"/>
    <property type="match status" value="1"/>
</dbReference>
<sequence>MKQIKVLIVDDSAFMRKLIKEFLSEDPRIVVLDTARNGQEAIEKTEKLKPDVITMDVEMPILNGIEAVKSIMSIQPVPIIMLSSTTKAGAENTILAMEAGAIDFIAKPSGAISLDLHKVRKILIEKVIASSKANVALKRLKTENRDVTKISRKPIKKNNLDKIILIGTSTGGPRALQEVITKLPADLEAPVVVVQHMPAGFTQSLANRLNALSHVHVKEAEHQETLKKGNVYIAPGGMHMRLNERIGQVFITLDREAPVGGHRPAVNVLFSSAANLTNYQKIAVIMTGMGSDGTNGILDLKENGQTIVITEAEESCIVYGMPKAAALTRKVDEVVHLESMARTIQNYL</sequence>
<dbReference type="PANTHER" id="PTHR42872:SF3">
    <property type="entry name" value="PROTEIN-GLUTAMATE METHYLESTERASE_PROTEIN-GLUTAMINE GLUTAMINASE 1"/>
    <property type="match status" value="1"/>
</dbReference>
<dbReference type="PANTHER" id="PTHR42872">
    <property type="entry name" value="PROTEIN-GLUTAMATE METHYLESTERASE/PROTEIN-GLUTAMINE GLUTAMINASE"/>
    <property type="match status" value="1"/>
</dbReference>
<keyword evidence="1 3" id="KW-0378">Hydrolase</keyword>
<comment type="domain">
    <text evidence="3">Contains a C-terminal catalytic domain, and an N-terminal region which modulates catalytic activity.</text>
</comment>
<dbReference type="SUPFAM" id="SSF52172">
    <property type="entry name" value="CheY-like"/>
    <property type="match status" value="1"/>
</dbReference>
<dbReference type="InterPro" id="IPR001789">
    <property type="entry name" value="Sig_transdc_resp-reg_receiver"/>
</dbReference>
<feature type="modified residue" description="4-aspartylphosphate" evidence="3 5">
    <location>
        <position position="56"/>
    </location>
</feature>
<dbReference type="GO" id="GO:0000156">
    <property type="term" value="F:phosphorelay response regulator activity"/>
    <property type="evidence" value="ECO:0007669"/>
    <property type="project" value="InterPro"/>
</dbReference>
<dbReference type="CDD" id="cd17541">
    <property type="entry name" value="REC_CheB-like"/>
    <property type="match status" value="1"/>
</dbReference>
<comment type="catalytic activity">
    <reaction evidence="3">
        <text>L-glutaminyl-[protein] + H2O = L-glutamyl-[protein] + NH4(+)</text>
        <dbReference type="Rhea" id="RHEA:16441"/>
        <dbReference type="Rhea" id="RHEA-COMP:10207"/>
        <dbReference type="Rhea" id="RHEA-COMP:10208"/>
        <dbReference type="ChEBI" id="CHEBI:15377"/>
        <dbReference type="ChEBI" id="CHEBI:28938"/>
        <dbReference type="ChEBI" id="CHEBI:29973"/>
        <dbReference type="ChEBI" id="CHEBI:30011"/>
        <dbReference type="EC" id="3.5.1.44"/>
    </reaction>
</comment>
<dbReference type="Proteomes" id="UP000076567">
    <property type="component" value="Unassembled WGS sequence"/>
</dbReference>
<dbReference type="OrthoDB" id="9793421at2"/>
<dbReference type="EC" id="3.5.1.44" evidence="3"/>
<comment type="subcellular location">
    <subcellularLocation>
        <location evidence="3">Cytoplasm</location>
    </subcellularLocation>
</comment>
<feature type="active site" evidence="3 4">
    <location>
        <position position="292"/>
    </location>
</feature>
<proteinExistence type="inferred from homology"/>
<name>A0A165NFU1_9BACL</name>
<evidence type="ECO:0000259" key="6">
    <source>
        <dbReference type="PROSITE" id="PS50110"/>
    </source>
</evidence>
<dbReference type="SMART" id="SM00448">
    <property type="entry name" value="REC"/>
    <property type="match status" value="1"/>
</dbReference>
<dbReference type="InterPro" id="IPR008248">
    <property type="entry name" value="CheB-like"/>
</dbReference>
<protein>
    <recommendedName>
        <fullName evidence="3">Protein-glutamate methylesterase/protein-glutamine glutaminase</fullName>
        <ecNumber evidence="3">3.1.1.61</ecNumber>
        <ecNumber evidence="3">3.5.1.44</ecNumber>
    </recommendedName>
</protein>
<gene>
    <name evidence="3" type="primary">cheB</name>
    <name evidence="8" type="ORF">AWM68_05790</name>
</gene>
<feature type="active site" evidence="3 4">
    <location>
        <position position="196"/>
    </location>
</feature>
<organism evidence="8 9">
    <name type="scientific">Fictibacillus phosphorivorans</name>
    <dbReference type="NCBI Taxonomy" id="1221500"/>
    <lineage>
        <taxon>Bacteria</taxon>
        <taxon>Bacillati</taxon>
        <taxon>Bacillota</taxon>
        <taxon>Bacilli</taxon>
        <taxon>Bacillales</taxon>
        <taxon>Fictibacillaceae</taxon>
        <taxon>Fictibacillus</taxon>
    </lineage>
</organism>
<accession>A0A165NFU1</accession>
<dbReference type="PIRSF" id="PIRSF000876">
    <property type="entry name" value="RR_chemtxs_CheB"/>
    <property type="match status" value="1"/>
</dbReference>
<evidence type="ECO:0000313" key="9">
    <source>
        <dbReference type="Proteomes" id="UP000076567"/>
    </source>
</evidence>
<dbReference type="PROSITE" id="PS50110">
    <property type="entry name" value="RESPONSE_REGULATORY"/>
    <property type="match status" value="1"/>
</dbReference>
<dbReference type="RefSeq" id="WP_066240835.1">
    <property type="nucleotide sequence ID" value="NZ_LRFC01000023.1"/>
</dbReference>
<evidence type="ECO:0000256" key="4">
    <source>
        <dbReference type="PROSITE-ProRule" id="PRU00050"/>
    </source>
</evidence>
<evidence type="ECO:0000256" key="2">
    <source>
        <dbReference type="ARBA" id="ARBA00048267"/>
    </source>
</evidence>
<dbReference type="GO" id="GO:0050568">
    <property type="term" value="F:protein-glutamine glutaminase activity"/>
    <property type="evidence" value="ECO:0007669"/>
    <property type="project" value="UniProtKB-UniRule"/>
</dbReference>
<evidence type="ECO:0000259" key="7">
    <source>
        <dbReference type="PROSITE" id="PS50122"/>
    </source>
</evidence>
<dbReference type="EMBL" id="LRFC01000023">
    <property type="protein sequence ID" value="KZE65890.1"/>
    <property type="molecule type" value="Genomic_DNA"/>
</dbReference>
<evidence type="ECO:0000313" key="8">
    <source>
        <dbReference type="EMBL" id="KZE65890.1"/>
    </source>
</evidence>
<dbReference type="HAMAP" id="MF_00099">
    <property type="entry name" value="CheB_chemtxs"/>
    <property type="match status" value="1"/>
</dbReference>
<feature type="active site" evidence="3 4">
    <location>
        <position position="169"/>
    </location>
</feature>
<comment type="function">
    <text evidence="3">Involved in chemotaxis. Part of a chemotaxis signal transduction system that modulates chemotaxis in response to various stimuli. Catalyzes the demethylation of specific methylglutamate residues introduced into the chemoreceptors (methyl-accepting chemotaxis proteins or MCP) by CheR. Also mediates the irreversible deamidation of specific glutamine residues to glutamic acid.</text>
</comment>
<dbReference type="Gene3D" id="3.40.50.2300">
    <property type="match status" value="1"/>
</dbReference>
<dbReference type="PROSITE" id="PS50122">
    <property type="entry name" value="CHEB"/>
    <property type="match status" value="1"/>
</dbReference>
<keyword evidence="3" id="KW-0963">Cytoplasm</keyword>
<comment type="caution">
    <text evidence="8">The sequence shown here is derived from an EMBL/GenBank/DDBJ whole genome shotgun (WGS) entry which is preliminary data.</text>
</comment>
<dbReference type="InterPro" id="IPR000673">
    <property type="entry name" value="Sig_transdc_resp-reg_Me-estase"/>
</dbReference>
<comment type="catalytic activity">
    <reaction evidence="2 3">
        <text>[protein]-L-glutamate 5-O-methyl ester + H2O = L-glutamyl-[protein] + methanol + H(+)</text>
        <dbReference type="Rhea" id="RHEA:23236"/>
        <dbReference type="Rhea" id="RHEA-COMP:10208"/>
        <dbReference type="Rhea" id="RHEA-COMP:10311"/>
        <dbReference type="ChEBI" id="CHEBI:15377"/>
        <dbReference type="ChEBI" id="CHEBI:15378"/>
        <dbReference type="ChEBI" id="CHEBI:17790"/>
        <dbReference type="ChEBI" id="CHEBI:29973"/>
        <dbReference type="ChEBI" id="CHEBI:82795"/>
        <dbReference type="EC" id="3.1.1.61"/>
    </reaction>
</comment>
<comment type="similarity">
    <text evidence="3">Belongs to the CheB family.</text>
</comment>
<evidence type="ECO:0000256" key="3">
    <source>
        <dbReference type="HAMAP-Rule" id="MF_00099"/>
    </source>
</evidence>
<dbReference type="Pfam" id="PF00072">
    <property type="entry name" value="Response_reg"/>
    <property type="match status" value="1"/>
</dbReference>
<evidence type="ECO:0000256" key="5">
    <source>
        <dbReference type="PROSITE-ProRule" id="PRU00169"/>
    </source>
</evidence>
<keyword evidence="3 5" id="KW-0597">Phosphoprotein</keyword>
<evidence type="ECO:0000256" key="1">
    <source>
        <dbReference type="ARBA" id="ARBA00022801"/>
    </source>
</evidence>
<dbReference type="CDD" id="cd16432">
    <property type="entry name" value="CheB_Rec"/>
    <property type="match status" value="1"/>
</dbReference>
<dbReference type="Gene3D" id="3.40.50.180">
    <property type="entry name" value="Methylesterase CheB, C-terminal domain"/>
    <property type="match status" value="1"/>
</dbReference>
<dbReference type="AlphaFoldDB" id="A0A165NFU1"/>
<keyword evidence="9" id="KW-1185">Reference proteome</keyword>
<dbReference type="InterPro" id="IPR011006">
    <property type="entry name" value="CheY-like_superfamily"/>
</dbReference>
<feature type="domain" description="CheB-type methylesterase" evidence="7">
    <location>
        <begin position="154"/>
        <end position="348"/>
    </location>
</feature>
<comment type="PTM">
    <text evidence="3">Phosphorylated by CheA. Phosphorylation of the N-terminal regulatory domain activates the methylesterase activity.</text>
</comment>
<dbReference type="EC" id="3.1.1.61" evidence="3"/>
<dbReference type="SUPFAM" id="SSF52738">
    <property type="entry name" value="Methylesterase CheB, C-terminal domain"/>
    <property type="match status" value="1"/>
</dbReference>
<dbReference type="GO" id="GO:0006935">
    <property type="term" value="P:chemotaxis"/>
    <property type="evidence" value="ECO:0007669"/>
    <property type="project" value="UniProtKB-UniRule"/>
</dbReference>
<reference evidence="9" key="1">
    <citation type="submission" date="2016-01" db="EMBL/GenBank/DDBJ databases">
        <title>Draft genome of Chromobacterium sp. F49.</title>
        <authorList>
            <person name="Hong K.W."/>
        </authorList>
    </citation>
    <scope>NUCLEOTIDE SEQUENCE [LARGE SCALE GENOMIC DNA]</scope>
    <source>
        <strain evidence="9">P7IIIA</strain>
    </source>
</reference>
<feature type="domain" description="Response regulatory" evidence="6">
    <location>
        <begin position="5"/>
        <end position="122"/>
    </location>
</feature>
<dbReference type="InterPro" id="IPR035909">
    <property type="entry name" value="CheB_C"/>
</dbReference>
<dbReference type="Pfam" id="PF01339">
    <property type="entry name" value="CheB_methylest"/>
    <property type="match status" value="1"/>
</dbReference>